<feature type="binding site" evidence="5">
    <location>
        <position position="39"/>
    </location>
    <ligand>
        <name>AMP</name>
        <dbReference type="ChEBI" id="CHEBI:456215"/>
    </ligand>
</feature>
<evidence type="ECO:0000313" key="9">
    <source>
        <dbReference type="Proteomes" id="UP000231162"/>
    </source>
</evidence>
<feature type="binding site" evidence="5">
    <location>
        <begin position="60"/>
        <end position="62"/>
    </location>
    <ligand>
        <name>AMP</name>
        <dbReference type="ChEBI" id="CHEBI:456215"/>
    </ligand>
</feature>
<dbReference type="EC" id="2.7.4.3" evidence="5 7"/>
<feature type="binding site" evidence="5">
    <location>
        <position position="34"/>
    </location>
    <ligand>
        <name>AMP</name>
        <dbReference type="ChEBI" id="CHEBI:456215"/>
    </ligand>
</feature>
<dbReference type="CDD" id="cd01428">
    <property type="entry name" value="ADK"/>
    <property type="match status" value="1"/>
</dbReference>
<dbReference type="Pfam" id="PF00406">
    <property type="entry name" value="ADK"/>
    <property type="match status" value="1"/>
</dbReference>
<keyword evidence="5" id="KW-0963">Cytoplasm</keyword>
<feature type="region of interest" description="NMP" evidence="5">
    <location>
        <begin position="33"/>
        <end position="62"/>
    </location>
</feature>
<evidence type="ECO:0000313" key="8">
    <source>
        <dbReference type="EMBL" id="PIS06926.1"/>
    </source>
</evidence>
<name>A0A2M6R8U1_9BACT</name>
<dbReference type="AlphaFoldDB" id="A0A2M6R8U1"/>
<evidence type="ECO:0000256" key="7">
    <source>
        <dbReference type="RuleBase" id="RU003331"/>
    </source>
</evidence>
<reference evidence="9" key="1">
    <citation type="submission" date="2017-09" db="EMBL/GenBank/DDBJ databases">
        <title>Depth-based differentiation of microbial function through sediment-hosted aquifers and enrichment of novel symbionts in the deep terrestrial subsurface.</title>
        <authorList>
            <person name="Probst A.J."/>
            <person name="Ladd B."/>
            <person name="Jarett J.K."/>
            <person name="Geller-Mcgrath D.E."/>
            <person name="Sieber C.M.K."/>
            <person name="Emerson J.B."/>
            <person name="Anantharaman K."/>
            <person name="Thomas B.C."/>
            <person name="Malmstrom R."/>
            <person name="Stieglmeier M."/>
            <person name="Klingl A."/>
            <person name="Woyke T."/>
            <person name="Ryan C.M."/>
            <person name="Banfield J.F."/>
        </authorList>
    </citation>
    <scope>NUCLEOTIDE SEQUENCE [LARGE SCALE GENOMIC DNA]</scope>
</reference>
<dbReference type="GO" id="GO:0005737">
    <property type="term" value="C:cytoplasm"/>
    <property type="evidence" value="ECO:0007669"/>
    <property type="project" value="UniProtKB-SubCell"/>
</dbReference>
<protein>
    <recommendedName>
        <fullName evidence="5 7">Adenylate kinase</fullName>
        <shortName evidence="5">AK</shortName>
        <ecNumber evidence="5 7">2.7.4.3</ecNumber>
    </recommendedName>
    <alternativeName>
        <fullName evidence="5">ATP-AMP transphosphorylase</fullName>
    </alternativeName>
    <alternativeName>
        <fullName evidence="5">ATP:AMP phosphotransferase</fullName>
    </alternativeName>
    <alternativeName>
        <fullName evidence="5">Adenylate monophosphate kinase</fullName>
    </alternativeName>
</protein>
<comment type="pathway">
    <text evidence="5">Purine metabolism; AMP biosynthesis via salvage pathway; AMP from ADP: step 1/1.</text>
</comment>
<keyword evidence="3 5" id="KW-0547">Nucleotide-binding</keyword>
<comment type="caution">
    <text evidence="5">Lacks conserved residue(s) required for the propagation of feature annotation.</text>
</comment>
<dbReference type="EMBL" id="PEZX01000029">
    <property type="protein sequence ID" value="PIS06926.1"/>
    <property type="molecule type" value="Genomic_DNA"/>
</dbReference>
<dbReference type="SUPFAM" id="SSF52540">
    <property type="entry name" value="P-loop containing nucleoside triphosphate hydrolases"/>
    <property type="match status" value="1"/>
</dbReference>
<comment type="subunit">
    <text evidence="5 7">Monomer.</text>
</comment>
<gene>
    <name evidence="5" type="primary">adk</name>
    <name evidence="8" type="ORF">COT79_02075</name>
</gene>
<feature type="binding site" evidence="5">
    <location>
        <begin position="13"/>
        <end position="18"/>
    </location>
    <ligand>
        <name>ATP</name>
        <dbReference type="ChEBI" id="CHEBI:30616"/>
    </ligand>
</feature>
<dbReference type="PANTHER" id="PTHR23359">
    <property type="entry name" value="NUCLEOTIDE KINASE"/>
    <property type="match status" value="1"/>
</dbReference>
<dbReference type="HAMAP" id="MF_00235">
    <property type="entry name" value="Adenylate_kinase_Adk"/>
    <property type="match status" value="1"/>
</dbReference>
<accession>A0A2M6R8U1</accession>
<feature type="binding site" evidence="5">
    <location>
        <position position="132"/>
    </location>
    <ligand>
        <name>AMP</name>
        <dbReference type="ChEBI" id="CHEBI:456215"/>
    </ligand>
</feature>
<dbReference type="Gene3D" id="3.40.50.300">
    <property type="entry name" value="P-loop containing nucleotide triphosphate hydrolases"/>
    <property type="match status" value="1"/>
</dbReference>
<comment type="similarity">
    <text evidence="5 6">Belongs to the adenylate kinase family.</text>
</comment>
<evidence type="ECO:0000256" key="4">
    <source>
        <dbReference type="ARBA" id="ARBA00022777"/>
    </source>
</evidence>
<feature type="binding site" evidence="5">
    <location>
        <position position="130"/>
    </location>
    <ligand>
        <name>ATP</name>
        <dbReference type="ChEBI" id="CHEBI:30616"/>
    </ligand>
</feature>
<evidence type="ECO:0000256" key="3">
    <source>
        <dbReference type="ARBA" id="ARBA00022741"/>
    </source>
</evidence>
<evidence type="ECO:0000256" key="2">
    <source>
        <dbReference type="ARBA" id="ARBA00022727"/>
    </source>
</evidence>
<dbReference type="InterPro" id="IPR027417">
    <property type="entry name" value="P-loop_NTPase"/>
</dbReference>
<comment type="subcellular location">
    <subcellularLocation>
        <location evidence="5 7">Cytoplasm</location>
    </subcellularLocation>
</comment>
<dbReference type="PRINTS" id="PR00094">
    <property type="entry name" value="ADENYLTKNASE"/>
</dbReference>
<evidence type="ECO:0000256" key="1">
    <source>
        <dbReference type="ARBA" id="ARBA00022679"/>
    </source>
</evidence>
<dbReference type="GO" id="GO:0044209">
    <property type="term" value="P:AMP salvage"/>
    <property type="evidence" value="ECO:0007669"/>
    <property type="project" value="UniProtKB-UniRule"/>
</dbReference>
<keyword evidence="4 5" id="KW-0418">Kinase</keyword>
<proteinExistence type="inferred from homology"/>
<comment type="domain">
    <text evidence="5">Consists of three domains, a large central CORE domain and two small peripheral domains, NMPbind and LID, which undergo movements during catalysis. The LID domain closes over the site of phosphoryl transfer upon ATP binding. Assembling and dissambling the active center during each catalytic cycle provides an effective means to prevent ATP hydrolysis.</text>
</comment>
<feature type="binding site" evidence="5">
    <location>
        <position position="143"/>
    </location>
    <ligand>
        <name>AMP</name>
        <dbReference type="ChEBI" id="CHEBI:456215"/>
    </ligand>
</feature>
<keyword evidence="5 7" id="KW-0067">ATP-binding</keyword>
<dbReference type="GO" id="GO:0004017">
    <property type="term" value="F:AMP kinase activity"/>
    <property type="evidence" value="ECO:0007669"/>
    <property type="project" value="UniProtKB-UniRule"/>
</dbReference>
<comment type="function">
    <text evidence="5">Catalyzes the reversible transfer of the terminal phosphate group between ATP and AMP. Plays an important role in cellular energy homeostasis and in adenine nucleotide metabolism.</text>
</comment>
<organism evidence="8 9">
    <name type="scientific">Candidatus Berkelbacteria bacterium CG10_big_fil_rev_8_21_14_0_10_43_14</name>
    <dbReference type="NCBI Taxonomy" id="1974515"/>
    <lineage>
        <taxon>Bacteria</taxon>
        <taxon>Candidatus Berkelbacteria</taxon>
    </lineage>
</organism>
<keyword evidence="1 5" id="KW-0808">Transferase</keyword>
<dbReference type="Proteomes" id="UP000231162">
    <property type="component" value="Unassembled WGS sequence"/>
</dbReference>
<evidence type="ECO:0000256" key="6">
    <source>
        <dbReference type="RuleBase" id="RU003330"/>
    </source>
</evidence>
<dbReference type="UniPathway" id="UPA00588">
    <property type="reaction ID" value="UER00649"/>
</dbReference>
<sequence>MDRYALIFVGPQGSGKGTQAKYFSEYLHAPLIGTGEIFRRHAKRSSLISLTISRYIRKGKLVPNTVIRLILTKKMRLHTHDPVLLFDGVPRTLSQKIILDALLKRNNIVHVRMILVNIPKNISLQRLRNRKREDDTQATIESRLSDYYSKTVPMIHAYKDDNRVIVIDGTPSIAHVTYSIKEQLKIDKEFGLLIK</sequence>
<feature type="binding site" evidence="5">
    <location>
        <position position="95"/>
    </location>
    <ligand>
        <name>AMP</name>
        <dbReference type="ChEBI" id="CHEBI:456215"/>
    </ligand>
</feature>
<evidence type="ECO:0000256" key="5">
    <source>
        <dbReference type="HAMAP-Rule" id="MF_00235"/>
    </source>
</evidence>
<comment type="catalytic activity">
    <reaction evidence="5 7">
        <text>AMP + ATP = 2 ADP</text>
        <dbReference type="Rhea" id="RHEA:12973"/>
        <dbReference type="ChEBI" id="CHEBI:30616"/>
        <dbReference type="ChEBI" id="CHEBI:456215"/>
        <dbReference type="ChEBI" id="CHEBI:456216"/>
        <dbReference type="EC" id="2.7.4.3"/>
    </reaction>
</comment>
<feature type="binding site" evidence="5">
    <location>
        <position position="171"/>
    </location>
    <ligand>
        <name>ATP</name>
        <dbReference type="ChEBI" id="CHEBI:30616"/>
    </ligand>
</feature>
<dbReference type="InterPro" id="IPR000850">
    <property type="entry name" value="Adenylat/UMP-CMP_kin"/>
</dbReference>
<keyword evidence="2 5" id="KW-0545">Nucleotide biosynthesis</keyword>
<comment type="caution">
    <text evidence="8">The sequence shown here is derived from an EMBL/GenBank/DDBJ whole genome shotgun (WGS) entry which is preliminary data.</text>
</comment>
<dbReference type="GO" id="GO:0005524">
    <property type="term" value="F:ATP binding"/>
    <property type="evidence" value="ECO:0007669"/>
    <property type="project" value="UniProtKB-UniRule"/>
</dbReference>